<evidence type="ECO:0000313" key="2">
    <source>
        <dbReference type="EMBL" id="AXE28277.1"/>
    </source>
</evidence>
<organism evidence="2 3">
    <name type="scientific">Streptomyces globosus</name>
    <dbReference type="NCBI Taxonomy" id="68209"/>
    <lineage>
        <taxon>Bacteria</taxon>
        <taxon>Bacillati</taxon>
        <taxon>Actinomycetota</taxon>
        <taxon>Actinomycetes</taxon>
        <taxon>Kitasatosporales</taxon>
        <taxon>Streptomycetaceae</taxon>
        <taxon>Streptomyces</taxon>
    </lineage>
</organism>
<feature type="region of interest" description="Disordered" evidence="1">
    <location>
        <begin position="70"/>
        <end position="99"/>
    </location>
</feature>
<keyword evidence="2" id="KW-0614">Plasmid</keyword>
<evidence type="ECO:0000256" key="1">
    <source>
        <dbReference type="SAM" id="MobiDB-lite"/>
    </source>
</evidence>
<proteinExistence type="predicted"/>
<dbReference type="Proteomes" id="UP000252004">
    <property type="component" value="Plasmid unnamed2"/>
</dbReference>
<evidence type="ECO:0000313" key="3">
    <source>
        <dbReference type="Proteomes" id="UP000252004"/>
    </source>
</evidence>
<sequence>MTGVASKTRPLTVPAEAMNRAVADISSPARMTVPVTVSADGSAVAPVRTNWRSGRCSKVVDSSCQASLLVSSSKRPDASVGKSARSASTVSAMGNKPRR</sequence>
<dbReference type="KEGG" id="sgz:C0216_32925"/>
<reference evidence="2 3" key="1">
    <citation type="submission" date="2018-01" db="EMBL/GenBank/DDBJ databases">
        <title>Draft genome Sequence of streptomyces globosus LZH-48.</title>
        <authorList>
            <person name="Ran K."/>
            <person name="Li Z."/>
            <person name="Wei S."/>
            <person name="Dong R."/>
        </authorList>
    </citation>
    <scope>NUCLEOTIDE SEQUENCE [LARGE SCALE GENOMIC DNA]</scope>
    <source>
        <strain evidence="2 3">LZH-48</strain>
        <plasmid evidence="2 3">unnamed2</plasmid>
    </source>
</reference>
<dbReference type="EMBL" id="CP030864">
    <property type="protein sequence ID" value="AXE28277.1"/>
    <property type="molecule type" value="Genomic_DNA"/>
</dbReference>
<geneLocation type="plasmid" evidence="2 3">
    <name>unnamed2</name>
</geneLocation>
<keyword evidence="3" id="KW-1185">Reference proteome</keyword>
<name>A0A344UBK6_9ACTN</name>
<accession>A0A344UBK6</accession>
<protein>
    <submittedName>
        <fullName evidence="2">Uncharacterized protein</fullName>
    </submittedName>
</protein>
<gene>
    <name evidence="2" type="ORF">C0216_32925</name>
</gene>
<dbReference type="AlphaFoldDB" id="A0A344UBK6"/>